<organism evidence="3 4">
    <name type="scientific">Pythium insidiosum</name>
    <name type="common">Pythiosis disease agent</name>
    <dbReference type="NCBI Taxonomy" id="114742"/>
    <lineage>
        <taxon>Eukaryota</taxon>
        <taxon>Sar</taxon>
        <taxon>Stramenopiles</taxon>
        <taxon>Oomycota</taxon>
        <taxon>Peronosporomycetes</taxon>
        <taxon>Pythiales</taxon>
        <taxon>Pythiaceae</taxon>
        <taxon>Pythium</taxon>
    </lineage>
</organism>
<comment type="caution">
    <text evidence="3">The sequence shown here is derived from an EMBL/GenBank/DDBJ whole genome shotgun (WGS) entry which is preliminary data.</text>
</comment>
<feature type="compositionally biased region" description="Low complexity" evidence="1">
    <location>
        <begin position="23"/>
        <end position="34"/>
    </location>
</feature>
<evidence type="ECO:0000313" key="4">
    <source>
        <dbReference type="Proteomes" id="UP001209570"/>
    </source>
</evidence>
<dbReference type="PROSITE" id="PS00018">
    <property type="entry name" value="EF_HAND_1"/>
    <property type="match status" value="1"/>
</dbReference>
<feature type="compositionally biased region" description="Acidic residues" evidence="1">
    <location>
        <begin position="379"/>
        <end position="390"/>
    </location>
</feature>
<feature type="domain" description="EF-hand" evidence="2">
    <location>
        <begin position="704"/>
        <end position="739"/>
    </location>
</feature>
<dbReference type="EMBL" id="JAKCXM010000003">
    <property type="protein sequence ID" value="KAJ0409620.1"/>
    <property type="molecule type" value="Genomic_DNA"/>
</dbReference>
<feature type="region of interest" description="Disordered" evidence="1">
    <location>
        <begin position="887"/>
        <end position="929"/>
    </location>
</feature>
<evidence type="ECO:0000259" key="2">
    <source>
        <dbReference type="PROSITE" id="PS50222"/>
    </source>
</evidence>
<feature type="compositionally biased region" description="Basic residues" evidence="1">
    <location>
        <begin position="547"/>
        <end position="557"/>
    </location>
</feature>
<dbReference type="PROSITE" id="PS50222">
    <property type="entry name" value="EF_HAND_2"/>
    <property type="match status" value="1"/>
</dbReference>
<feature type="region of interest" description="Disordered" evidence="1">
    <location>
        <begin position="361"/>
        <end position="390"/>
    </location>
</feature>
<gene>
    <name evidence="3" type="ORF">P43SY_008492</name>
</gene>
<feature type="region of interest" description="Disordered" evidence="1">
    <location>
        <begin position="546"/>
        <end position="578"/>
    </location>
</feature>
<feature type="compositionally biased region" description="Acidic residues" evidence="1">
    <location>
        <begin position="561"/>
        <end position="578"/>
    </location>
</feature>
<dbReference type="AlphaFoldDB" id="A0AAD5LQG1"/>
<evidence type="ECO:0000313" key="3">
    <source>
        <dbReference type="EMBL" id="KAJ0409620.1"/>
    </source>
</evidence>
<dbReference type="InterPro" id="IPR018247">
    <property type="entry name" value="EF_Hand_1_Ca_BS"/>
</dbReference>
<sequence>MATPLLRPRLHDGGLAGPRDSRTSSQLAASASAAMQPPVTPSSPAKRSQFPSMPSIASPPSTPRAAAISPPATSAKPFRRKLFASATPSNVPRRPQQPPTELSLDKRVILSRLVIEAPPPLAAAGTDNNQELSHRESTQNEPTDAEIAALQQVDAQLGAPREMERWIDGYETDKSRFSSFALLTEMKLDEIQDRYVSLAGRPNAVEAAACCATLLKMPGIVGCYRSLLEKIACGIESVVYVPLSSPTSSSWAVDDNGSMAMLVRRFYMRTTYFQRVTQLELQLREAKSLTDPFVLRSLTHGDIVGLLQGIPFQKLGVAIVDAFAGQLPDMDQLMGMLHERRIEIQNEFYRQHGARRLVAKRLRRSSQQNGSTRKLEGGGSDDNDDDDDYPLEIPLTSSAQICRAITQHAGTFSSSGKEMVLCSILEFIDVESFKDVFKRFDAHGKTCFLHHLSVYESSEHLQMIVDHLPTPGETLFRFYYVICGTTGVSSSQPSDRKGSMGPASAKRVFFQKLLSPEMEFFFLSDLASYLSEEQWRQLSQEYEKHAQERKRRKHRVRQSLNEDEDDAEEDEKDDEDIDADDVEFVEDDIVPEVISTRVVRQPLTLNALLGRQPNAPVMKKKEKYQKLASTVVPRSISGLITSWRMNTDQLIQFAKKTMPTVLKLIADAYGEMLTAGRRKANYQQLTQMSATSATSALIASSSGPGNTHLLNVFRAGDVNGDGQLTSAEFTHIVLAIDHTRELGDILLMYSDTLRRTECESINADIFLQVAKDYELDRAAWNQEGELRNIVNDVGELEQTWRETAPLMVQREGVNRHAEIAPVAVPPSVFLQEAGLMTPAQRRERLDFETKYHHARRAMEQAERDERRLHQIVRARHSTNDVLNTALESSNDKGHHEPRGEPFKPDLLSHPRNATSQTLPREYQKKADHATPKLNTHERIFTDTPLPWRVERAQHLRNEGHAGRPFDIVNGGVVSYFPPTISEKQHHRQGHPSVIVHPYTR</sequence>
<dbReference type="Proteomes" id="UP001209570">
    <property type="component" value="Unassembled WGS sequence"/>
</dbReference>
<dbReference type="GO" id="GO:0005509">
    <property type="term" value="F:calcium ion binding"/>
    <property type="evidence" value="ECO:0007669"/>
    <property type="project" value="InterPro"/>
</dbReference>
<feature type="region of interest" description="Disordered" evidence="1">
    <location>
        <begin position="1"/>
        <end position="79"/>
    </location>
</feature>
<feature type="region of interest" description="Disordered" evidence="1">
    <location>
        <begin position="120"/>
        <end position="141"/>
    </location>
</feature>
<dbReference type="InterPro" id="IPR002048">
    <property type="entry name" value="EF_hand_dom"/>
</dbReference>
<proteinExistence type="predicted"/>
<evidence type="ECO:0000256" key="1">
    <source>
        <dbReference type="SAM" id="MobiDB-lite"/>
    </source>
</evidence>
<reference evidence="3" key="1">
    <citation type="submission" date="2021-12" db="EMBL/GenBank/DDBJ databases">
        <title>Prjna785345.</title>
        <authorList>
            <person name="Rujirawat T."/>
            <person name="Krajaejun T."/>
        </authorList>
    </citation>
    <scope>NUCLEOTIDE SEQUENCE</scope>
    <source>
        <strain evidence="3">Pi057C3</strain>
    </source>
</reference>
<accession>A0AAD5LQG1</accession>
<feature type="compositionally biased region" description="Basic and acidic residues" evidence="1">
    <location>
        <begin position="889"/>
        <end position="908"/>
    </location>
</feature>
<protein>
    <recommendedName>
        <fullName evidence="2">EF-hand domain-containing protein</fullName>
    </recommendedName>
</protein>
<name>A0AAD5LQG1_PYTIN</name>
<keyword evidence="4" id="KW-1185">Reference proteome</keyword>
<feature type="compositionally biased region" description="Polar residues" evidence="1">
    <location>
        <begin position="42"/>
        <end position="52"/>
    </location>
</feature>
<feature type="region of interest" description="Disordered" evidence="1">
    <location>
        <begin position="981"/>
        <end position="1000"/>
    </location>
</feature>